<keyword evidence="5 6" id="KW-0472">Membrane</keyword>
<name>A0A381QPX5_9ZZZZ</name>
<dbReference type="CDD" id="cd06581">
    <property type="entry name" value="TM_PBP1_LivM_like"/>
    <property type="match status" value="1"/>
</dbReference>
<protein>
    <recommendedName>
        <fullName evidence="8">Branched-chain amino acid ABC transporter permease</fullName>
    </recommendedName>
</protein>
<dbReference type="GO" id="GO:0005886">
    <property type="term" value="C:plasma membrane"/>
    <property type="evidence" value="ECO:0007669"/>
    <property type="project" value="UniProtKB-SubCell"/>
</dbReference>
<keyword evidence="2" id="KW-1003">Cell membrane</keyword>
<feature type="transmembrane region" description="Helical" evidence="6">
    <location>
        <begin position="90"/>
        <end position="112"/>
    </location>
</feature>
<feature type="transmembrane region" description="Helical" evidence="6">
    <location>
        <begin position="263"/>
        <end position="284"/>
    </location>
</feature>
<dbReference type="Pfam" id="PF02653">
    <property type="entry name" value="BPD_transp_2"/>
    <property type="match status" value="1"/>
</dbReference>
<dbReference type="InterPro" id="IPR001851">
    <property type="entry name" value="ABC_transp_permease"/>
</dbReference>
<sequence length="417" mass="45486">VRGRPGLYTSYEAEAALLPTRTRKAALVLLFVVLVLMPFSMPVIDQIPFVRFLGDGPWLRVVNRALIFSIAALGLNLLAGVAGQVSLGHAFFMGVGAYTAVLMGGISTPYLWGWGLPMWLWLPASGVVAAGVGVLVAPAAVRVRGLYLAIATVGLVFMGLHLSRVFEEIAGPGALGRKWPKLQLRIWKEEEPFLDFAGNSHWLWFDVNRNQKTYFFLLALLALFALAAANLARSRTGRSWAAIRDRDVAAEIMGVAEFRAKTTAFAISSFYAGVAGALLASMVGQMNPEAWNLLLSVEFVAILLIGGLGRVSGALLGTFFVVLLPRFVEEFIKWTADQAEGDGLFSGLWNLMISLKSGDFGFISVSEQALGFPLPASALDEIIYGALIIVFLLYEPLGLFGLWVKVRNYWKGWPFSY</sequence>
<dbReference type="AlphaFoldDB" id="A0A381QPX5"/>
<proteinExistence type="predicted"/>
<evidence type="ECO:0000256" key="6">
    <source>
        <dbReference type="SAM" id="Phobius"/>
    </source>
</evidence>
<feature type="transmembrane region" description="Helical" evidence="6">
    <location>
        <begin position="382"/>
        <end position="404"/>
    </location>
</feature>
<evidence type="ECO:0000256" key="5">
    <source>
        <dbReference type="ARBA" id="ARBA00023136"/>
    </source>
</evidence>
<gene>
    <name evidence="7" type="ORF">METZ01_LOCUS34256</name>
</gene>
<feature type="transmembrane region" description="Helical" evidence="6">
    <location>
        <begin position="25"/>
        <end position="44"/>
    </location>
</feature>
<dbReference type="InterPro" id="IPR043428">
    <property type="entry name" value="LivM-like"/>
</dbReference>
<feature type="transmembrane region" description="Helical" evidence="6">
    <location>
        <begin position="299"/>
        <end position="324"/>
    </location>
</feature>
<feature type="transmembrane region" description="Helical" evidence="6">
    <location>
        <begin position="213"/>
        <end position="232"/>
    </location>
</feature>
<evidence type="ECO:0000256" key="2">
    <source>
        <dbReference type="ARBA" id="ARBA00022475"/>
    </source>
</evidence>
<evidence type="ECO:0000313" key="7">
    <source>
        <dbReference type="EMBL" id="SUZ81402.1"/>
    </source>
</evidence>
<feature type="transmembrane region" description="Helical" evidence="6">
    <location>
        <begin position="146"/>
        <end position="166"/>
    </location>
</feature>
<dbReference type="GO" id="GO:0015658">
    <property type="term" value="F:branched-chain amino acid transmembrane transporter activity"/>
    <property type="evidence" value="ECO:0007669"/>
    <property type="project" value="InterPro"/>
</dbReference>
<keyword evidence="4 6" id="KW-1133">Transmembrane helix</keyword>
<keyword evidence="3 6" id="KW-0812">Transmembrane</keyword>
<comment type="subcellular location">
    <subcellularLocation>
        <location evidence="1">Cell membrane</location>
        <topology evidence="1">Multi-pass membrane protein</topology>
    </subcellularLocation>
</comment>
<feature type="transmembrane region" description="Helical" evidence="6">
    <location>
        <begin position="118"/>
        <end position="139"/>
    </location>
</feature>
<dbReference type="PANTHER" id="PTHR30482">
    <property type="entry name" value="HIGH-AFFINITY BRANCHED-CHAIN AMINO ACID TRANSPORT SYSTEM PERMEASE"/>
    <property type="match status" value="1"/>
</dbReference>
<organism evidence="7">
    <name type="scientific">marine metagenome</name>
    <dbReference type="NCBI Taxonomy" id="408172"/>
    <lineage>
        <taxon>unclassified sequences</taxon>
        <taxon>metagenomes</taxon>
        <taxon>ecological metagenomes</taxon>
    </lineage>
</organism>
<feature type="non-terminal residue" evidence="7">
    <location>
        <position position="1"/>
    </location>
</feature>
<evidence type="ECO:0000256" key="4">
    <source>
        <dbReference type="ARBA" id="ARBA00022989"/>
    </source>
</evidence>
<evidence type="ECO:0008006" key="8">
    <source>
        <dbReference type="Google" id="ProtNLM"/>
    </source>
</evidence>
<dbReference type="PANTHER" id="PTHR30482:SF5">
    <property type="entry name" value="ABC TRANSPORTER PERMEASE PROTEIN"/>
    <property type="match status" value="1"/>
</dbReference>
<evidence type="ECO:0000256" key="1">
    <source>
        <dbReference type="ARBA" id="ARBA00004651"/>
    </source>
</evidence>
<feature type="transmembrane region" description="Helical" evidence="6">
    <location>
        <begin position="64"/>
        <end position="83"/>
    </location>
</feature>
<accession>A0A381QPX5</accession>
<reference evidence="7" key="1">
    <citation type="submission" date="2018-05" db="EMBL/GenBank/DDBJ databases">
        <authorList>
            <person name="Lanie J.A."/>
            <person name="Ng W.-L."/>
            <person name="Kazmierczak K.M."/>
            <person name="Andrzejewski T.M."/>
            <person name="Davidsen T.M."/>
            <person name="Wayne K.J."/>
            <person name="Tettelin H."/>
            <person name="Glass J.I."/>
            <person name="Rusch D."/>
            <person name="Podicherti R."/>
            <person name="Tsui H.-C.T."/>
            <person name="Winkler M.E."/>
        </authorList>
    </citation>
    <scope>NUCLEOTIDE SEQUENCE</scope>
</reference>
<evidence type="ECO:0000256" key="3">
    <source>
        <dbReference type="ARBA" id="ARBA00022692"/>
    </source>
</evidence>
<dbReference type="EMBL" id="UINC01001467">
    <property type="protein sequence ID" value="SUZ81402.1"/>
    <property type="molecule type" value="Genomic_DNA"/>
</dbReference>